<protein>
    <submittedName>
        <fullName evidence="3">Putative Type IV pilus assembly PilZ</fullName>
    </submittedName>
</protein>
<organism evidence="3 4">
    <name type="scientific">Desulforamulus hydrothermalis Lam5 = DSM 18033</name>
    <dbReference type="NCBI Taxonomy" id="1121428"/>
    <lineage>
        <taxon>Bacteria</taxon>
        <taxon>Bacillati</taxon>
        <taxon>Bacillota</taxon>
        <taxon>Clostridia</taxon>
        <taxon>Eubacteriales</taxon>
        <taxon>Peptococcaceae</taxon>
        <taxon>Desulforamulus</taxon>
    </lineage>
</organism>
<evidence type="ECO:0000313" key="4">
    <source>
        <dbReference type="Proteomes" id="UP000009315"/>
    </source>
</evidence>
<dbReference type="Pfam" id="PF12945">
    <property type="entry name" value="PilZNR"/>
    <property type="match status" value="1"/>
</dbReference>
<dbReference type="Pfam" id="PF07238">
    <property type="entry name" value="PilZ"/>
    <property type="match status" value="1"/>
</dbReference>
<dbReference type="GO" id="GO:0035438">
    <property type="term" value="F:cyclic-di-GMP binding"/>
    <property type="evidence" value="ECO:0007669"/>
    <property type="project" value="InterPro"/>
</dbReference>
<dbReference type="InterPro" id="IPR009926">
    <property type="entry name" value="T3SS_YcgR_PilZN"/>
</dbReference>
<gene>
    <name evidence="3" type="ORF">DESHY_160069</name>
</gene>
<dbReference type="Gene3D" id="2.40.10.220">
    <property type="entry name" value="predicted glycosyltransferase like domains"/>
    <property type="match status" value="1"/>
</dbReference>
<comment type="caution">
    <text evidence="3">The sequence shown here is derived from an EMBL/GenBank/DDBJ whole genome shotgun (WGS) entry which is preliminary data.</text>
</comment>
<dbReference type="InterPro" id="IPR009875">
    <property type="entry name" value="PilZ_domain"/>
</dbReference>
<dbReference type="AlphaFoldDB" id="K8DYS2"/>
<evidence type="ECO:0000313" key="3">
    <source>
        <dbReference type="EMBL" id="CCO07945.1"/>
    </source>
</evidence>
<dbReference type="STRING" id="1121428.DESHY_160069"/>
<keyword evidence="4" id="KW-1185">Reference proteome</keyword>
<evidence type="ECO:0000259" key="2">
    <source>
        <dbReference type="Pfam" id="PF12945"/>
    </source>
</evidence>
<proteinExistence type="predicted"/>
<feature type="domain" description="PilZ" evidence="1">
    <location>
        <begin position="96"/>
        <end position="197"/>
    </location>
</feature>
<sequence length="209" mass="23919">MLFWSLFSRGNKNIWLKVPGREAVETKITEVEGNLIWISLPRQEGQVIVLKQHDEVEIGFSFSEGYYCATTEVARIGNSHGKVYGLAIPERFERQQRRDYVRSKYSGTALFTSLTHNTSLATEIFDFSAGGIKVFVTPEFEKLLAKEKHFHVVFAIDSIAFSLKASLVWVKQKDEILYAGFKFNDLQPKDENILMALALKYSRKDTGKR</sequence>
<reference evidence="3 4" key="1">
    <citation type="journal article" date="2013" name="Genome Announc.">
        <title>Genome Sequence of the Sulfate-Reducing Bacterium Desulfotomaculum hydrothermale Lam5(T).</title>
        <authorList>
            <person name="Amin O."/>
            <person name="Fardeau M.L."/>
            <person name="Valette O."/>
            <person name="Hirschler-Rea A."/>
            <person name="Barbe V."/>
            <person name="Medigue C."/>
            <person name="Vacherie B."/>
            <person name="Ollivier B."/>
            <person name="Bertin P.N."/>
            <person name="Dolla A."/>
        </authorList>
    </citation>
    <scope>NUCLEOTIDE SEQUENCE [LARGE SCALE GENOMIC DNA]</scope>
    <source>
        <strain evidence="4">Lam5 / DSM 18033</strain>
    </source>
</reference>
<evidence type="ECO:0000259" key="1">
    <source>
        <dbReference type="Pfam" id="PF07238"/>
    </source>
</evidence>
<accession>K8DYS2</accession>
<name>K8DYS2_9FIRM</name>
<feature type="domain" description="Type III secretion system flagellar brake protein YcgR PilZN" evidence="2">
    <location>
        <begin position="20"/>
        <end position="89"/>
    </location>
</feature>
<dbReference type="Proteomes" id="UP000009315">
    <property type="component" value="Unassembled WGS sequence"/>
</dbReference>
<dbReference type="RefSeq" id="WP_008411075.1">
    <property type="nucleotide sequence ID" value="NZ_CAOS01000008.1"/>
</dbReference>
<dbReference type="EMBL" id="CAOS01000008">
    <property type="protein sequence ID" value="CCO07945.1"/>
    <property type="molecule type" value="Genomic_DNA"/>
</dbReference>
<dbReference type="SUPFAM" id="SSF141371">
    <property type="entry name" value="PilZ domain-like"/>
    <property type="match status" value="1"/>
</dbReference>